<dbReference type="Proteomes" id="UP000246352">
    <property type="component" value="Unassembled WGS sequence"/>
</dbReference>
<feature type="transmembrane region" description="Helical" evidence="1">
    <location>
        <begin position="46"/>
        <end position="66"/>
    </location>
</feature>
<keyword evidence="3" id="KW-1185">Reference proteome</keyword>
<organism evidence="2 3">
    <name type="scientific">Hoeflea marina</name>
    <dbReference type="NCBI Taxonomy" id="274592"/>
    <lineage>
        <taxon>Bacteria</taxon>
        <taxon>Pseudomonadati</taxon>
        <taxon>Pseudomonadota</taxon>
        <taxon>Alphaproteobacteria</taxon>
        <taxon>Hyphomicrobiales</taxon>
        <taxon>Rhizobiaceae</taxon>
        <taxon>Hoeflea</taxon>
    </lineage>
</organism>
<evidence type="ECO:0000313" key="2">
    <source>
        <dbReference type="EMBL" id="PWW03980.1"/>
    </source>
</evidence>
<dbReference type="AlphaFoldDB" id="A0A317PWW3"/>
<evidence type="ECO:0000256" key="1">
    <source>
        <dbReference type="SAM" id="Phobius"/>
    </source>
</evidence>
<comment type="caution">
    <text evidence="2">The sequence shown here is derived from an EMBL/GenBank/DDBJ whole genome shotgun (WGS) entry which is preliminary data.</text>
</comment>
<sequence>MLAQQRFDALLVNLMERLDLTTRHQVYAVLFAFLRVFRRRLDADQTLVFAGVLPAIVSAIFISDWMSEEARRPFADVADIDEEIRGVRRDHNLAPRDARRIVAASIRSGCDPESFEAVLAKLPDPARAFWD</sequence>
<keyword evidence="1" id="KW-1133">Transmembrane helix</keyword>
<reference evidence="2 3" key="1">
    <citation type="submission" date="2018-05" db="EMBL/GenBank/DDBJ databases">
        <title>Genomic Encyclopedia of Type Strains, Phase IV (KMG-IV): sequencing the most valuable type-strain genomes for metagenomic binning, comparative biology and taxonomic classification.</title>
        <authorList>
            <person name="Goeker M."/>
        </authorList>
    </citation>
    <scope>NUCLEOTIDE SEQUENCE [LARGE SCALE GENOMIC DNA]</scope>
    <source>
        <strain evidence="2 3">DSM 16791</strain>
    </source>
</reference>
<gene>
    <name evidence="2" type="ORF">DFR52_101669</name>
</gene>
<dbReference type="EMBL" id="QGTR01000001">
    <property type="protein sequence ID" value="PWW03980.1"/>
    <property type="molecule type" value="Genomic_DNA"/>
</dbReference>
<dbReference type="Gene3D" id="1.10.490.110">
    <property type="entry name" value="Uncharacterized conserved protein DUF2267"/>
    <property type="match status" value="1"/>
</dbReference>
<name>A0A317PWW3_9HYPH</name>
<protein>
    <submittedName>
        <fullName evidence="2">Uncharacterized protein (DUF2267 family)</fullName>
    </submittedName>
</protein>
<keyword evidence="1" id="KW-0472">Membrane</keyword>
<accession>A0A317PWW3</accession>
<dbReference type="Pfam" id="PF10025">
    <property type="entry name" value="DUF2267"/>
    <property type="match status" value="1"/>
</dbReference>
<dbReference type="InterPro" id="IPR038282">
    <property type="entry name" value="DUF2267_sf"/>
</dbReference>
<keyword evidence="1" id="KW-0812">Transmembrane</keyword>
<evidence type="ECO:0000313" key="3">
    <source>
        <dbReference type="Proteomes" id="UP000246352"/>
    </source>
</evidence>
<proteinExistence type="predicted"/>
<dbReference type="InterPro" id="IPR018727">
    <property type="entry name" value="DUF2267"/>
</dbReference>